<accession>A0A0F9NSF9</accession>
<name>A0A0F9NSF9_9ZZZZ</name>
<proteinExistence type="predicted"/>
<gene>
    <name evidence="1" type="ORF">LCGC14_0931380</name>
</gene>
<sequence>MATEDLTTYTETDPNSKIAVTTSRATWTSLARNEDAYVYFDKGAAFFGGNFVIEFDLHTILSETDAQFVWCALANVVDDFRGIETTNED</sequence>
<reference evidence="1" key="1">
    <citation type="journal article" date="2015" name="Nature">
        <title>Complex archaea that bridge the gap between prokaryotes and eukaryotes.</title>
        <authorList>
            <person name="Spang A."/>
            <person name="Saw J.H."/>
            <person name="Jorgensen S.L."/>
            <person name="Zaremba-Niedzwiedzka K."/>
            <person name="Martijn J."/>
            <person name="Lind A.E."/>
            <person name="van Eijk R."/>
            <person name="Schleper C."/>
            <person name="Guy L."/>
            <person name="Ettema T.J."/>
        </authorList>
    </citation>
    <scope>NUCLEOTIDE SEQUENCE</scope>
</reference>
<protein>
    <submittedName>
        <fullName evidence="1">Uncharacterized protein</fullName>
    </submittedName>
</protein>
<dbReference type="AlphaFoldDB" id="A0A0F9NSF9"/>
<evidence type="ECO:0000313" key="1">
    <source>
        <dbReference type="EMBL" id="KKN20834.1"/>
    </source>
</evidence>
<feature type="non-terminal residue" evidence="1">
    <location>
        <position position="89"/>
    </location>
</feature>
<comment type="caution">
    <text evidence="1">The sequence shown here is derived from an EMBL/GenBank/DDBJ whole genome shotgun (WGS) entry which is preliminary data.</text>
</comment>
<dbReference type="EMBL" id="LAZR01003203">
    <property type="protein sequence ID" value="KKN20834.1"/>
    <property type="molecule type" value="Genomic_DNA"/>
</dbReference>
<organism evidence="1">
    <name type="scientific">marine sediment metagenome</name>
    <dbReference type="NCBI Taxonomy" id="412755"/>
    <lineage>
        <taxon>unclassified sequences</taxon>
        <taxon>metagenomes</taxon>
        <taxon>ecological metagenomes</taxon>
    </lineage>
</organism>